<keyword evidence="1" id="KW-1133">Transmembrane helix</keyword>
<accession>A0A8S3Z7J9</accession>
<comment type="caution">
    <text evidence="2">The sequence shown here is derived from an EMBL/GenBank/DDBJ whole genome shotgun (WGS) entry which is preliminary data.</text>
</comment>
<proteinExistence type="predicted"/>
<dbReference type="OrthoDB" id="6118569at2759"/>
<keyword evidence="1" id="KW-0812">Transmembrane</keyword>
<evidence type="ECO:0000256" key="1">
    <source>
        <dbReference type="SAM" id="Phobius"/>
    </source>
</evidence>
<feature type="transmembrane region" description="Helical" evidence="1">
    <location>
        <begin position="14"/>
        <end position="32"/>
    </location>
</feature>
<reference evidence="2" key="1">
    <citation type="submission" date="2021-04" db="EMBL/GenBank/DDBJ databases">
        <authorList>
            <consortium name="Molecular Ecology Group"/>
        </authorList>
    </citation>
    <scope>NUCLEOTIDE SEQUENCE</scope>
</reference>
<keyword evidence="1" id="KW-0472">Membrane</keyword>
<keyword evidence="3" id="KW-1185">Reference proteome</keyword>
<name>A0A8S3Z7J9_9EUPU</name>
<feature type="transmembrane region" description="Helical" evidence="1">
    <location>
        <begin position="52"/>
        <end position="77"/>
    </location>
</feature>
<dbReference type="EMBL" id="CAJHNH020001455">
    <property type="protein sequence ID" value="CAG5123161.1"/>
    <property type="molecule type" value="Genomic_DNA"/>
</dbReference>
<evidence type="ECO:0000313" key="3">
    <source>
        <dbReference type="Proteomes" id="UP000678393"/>
    </source>
</evidence>
<dbReference type="Proteomes" id="UP000678393">
    <property type="component" value="Unassembled WGS sequence"/>
</dbReference>
<evidence type="ECO:0000313" key="2">
    <source>
        <dbReference type="EMBL" id="CAG5123161.1"/>
    </source>
</evidence>
<sequence length="97" mass="10707">KSASACRLLENDHFISSPAGCMTLMALVVMGIKGHDYLKALKMDDREVLRFFALSVDILGAFYVGWSFIVAVISAFITLTSFMFCMAEFVHISDASD</sequence>
<gene>
    <name evidence="2" type="ORF">CUNI_LOCUS8719</name>
</gene>
<dbReference type="AlphaFoldDB" id="A0A8S3Z7J9"/>
<organism evidence="2 3">
    <name type="scientific">Candidula unifasciata</name>
    <dbReference type="NCBI Taxonomy" id="100452"/>
    <lineage>
        <taxon>Eukaryota</taxon>
        <taxon>Metazoa</taxon>
        <taxon>Spiralia</taxon>
        <taxon>Lophotrochozoa</taxon>
        <taxon>Mollusca</taxon>
        <taxon>Gastropoda</taxon>
        <taxon>Heterobranchia</taxon>
        <taxon>Euthyneura</taxon>
        <taxon>Panpulmonata</taxon>
        <taxon>Eupulmonata</taxon>
        <taxon>Stylommatophora</taxon>
        <taxon>Helicina</taxon>
        <taxon>Helicoidea</taxon>
        <taxon>Geomitridae</taxon>
        <taxon>Candidula</taxon>
    </lineage>
</organism>
<feature type="non-terminal residue" evidence="2">
    <location>
        <position position="1"/>
    </location>
</feature>
<protein>
    <submittedName>
        <fullName evidence="2">Uncharacterized protein</fullName>
    </submittedName>
</protein>